<evidence type="ECO:0000259" key="3">
    <source>
        <dbReference type="Pfam" id="PF08338"/>
    </source>
</evidence>
<dbReference type="PANTHER" id="PTHR11092">
    <property type="entry name" value="SUGAR NUCLEOTIDE EPIMERASE RELATED"/>
    <property type="match status" value="1"/>
</dbReference>
<organism evidence="4">
    <name type="scientific">Leucothrix mucor</name>
    <dbReference type="NCBI Taxonomy" id="45248"/>
    <lineage>
        <taxon>Bacteria</taxon>
        <taxon>Pseudomonadati</taxon>
        <taxon>Pseudomonadota</taxon>
        <taxon>Gammaproteobacteria</taxon>
        <taxon>Thiotrichales</taxon>
        <taxon>Thiotrichaceae</taxon>
        <taxon>Leucothrix</taxon>
    </lineage>
</organism>
<evidence type="ECO:0000256" key="1">
    <source>
        <dbReference type="ARBA" id="ARBA00009353"/>
    </source>
</evidence>
<dbReference type="InterPro" id="IPR013549">
    <property type="entry name" value="DUF1731"/>
</dbReference>
<evidence type="ECO:0000313" key="4">
    <source>
        <dbReference type="EMBL" id="HFC92789.1"/>
    </source>
</evidence>
<gene>
    <name evidence="4" type="ORF">ENJ51_08260</name>
</gene>
<dbReference type="EMBL" id="DRMS01000307">
    <property type="protein sequence ID" value="HFC92789.1"/>
    <property type="molecule type" value="Genomic_DNA"/>
</dbReference>
<evidence type="ECO:0000259" key="2">
    <source>
        <dbReference type="Pfam" id="PF01370"/>
    </source>
</evidence>
<sequence>MQNKKHYLITGGSGFIGSQLCKILLKNNQKVTVLSRNPQKTATKFVNQLGDLTENLAFIASFEDFNQPVDIIINLAGQGIMDKRWSEIIKQQLLNSRLNTTQALVDYVKRCKDKPELVISGSAIGYYGMQHGDTRLDETAQGDTSFASQLCVEWEYKAKPLEALGIRTCYLRTGIVLGQGGALAKMIPPFKFGLGGRIGNGQQWMSWIHITDLLNMMLFISDNKTLTGAINGTAPNPVRNVEFTKLLGKALKRPAFIPMPAMVIKLMLGEGAEELLLAGQCVLPKKMLEAGFVFQFPELEEAMRDCK</sequence>
<dbReference type="Pfam" id="PF08338">
    <property type="entry name" value="DUF1731"/>
    <property type="match status" value="1"/>
</dbReference>
<reference evidence="4" key="1">
    <citation type="journal article" date="2020" name="mSystems">
        <title>Genome- and Community-Level Interaction Insights into Carbon Utilization and Element Cycling Functions of Hydrothermarchaeota in Hydrothermal Sediment.</title>
        <authorList>
            <person name="Zhou Z."/>
            <person name="Liu Y."/>
            <person name="Xu W."/>
            <person name="Pan J."/>
            <person name="Luo Z.H."/>
            <person name="Li M."/>
        </authorList>
    </citation>
    <scope>NUCLEOTIDE SEQUENCE [LARGE SCALE GENOMIC DNA]</scope>
    <source>
        <strain evidence="4">HyVt-493</strain>
    </source>
</reference>
<dbReference type="NCBIfam" id="TIGR01777">
    <property type="entry name" value="yfcH"/>
    <property type="match status" value="1"/>
</dbReference>
<proteinExistence type="inferred from homology"/>
<dbReference type="InterPro" id="IPR036291">
    <property type="entry name" value="NAD(P)-bd_dom_sf"/>
</dbReference>
<name>A0A7V2T0E3_LEUMU</name>
<dbReference type="Proteomes" id="UP000885750">
    <property type="component" value="Unassembled WGS sequence"/>
</dbReference>
<dbReference type="PANTHER" id="PTHR11092:SF0">
    <property type="entry name" value="EPIMERASE FAMILY PROTEIN SDR39U1"/>
    <property type="match status" value="1"/>
</dbReference>
<comment type="similarity">
    <text evidence="1">Belongs to the NAD(P)-dependent epimerase/dehydratase family. SDR39U1 subfamily.</text>
</comment>
<accession>A0A7V2T0E3</accession>
<comment type="caution">
    <text evidence="4">The sequence shown here is derived from an EMBL/GenBank/DDBJ whole genome shotgun (WGS) entry which is preliminary data.</text>
</comment>
<dbReference type="Gene3D" id="3.40.50.720">
    <property type="entry name" value="NAD(P)-binding Rossmann-like Domain"/>
    <property type="match status" value="1"/>
</dbReference>
<dbReference type="InterPro" id="IPR010099">
    <property type="entry name" value="SDR39U1"/>
</dbReference>
<dbReference type="SUPFAM" id="SSF51735">
    <property type="entry name" value="NAD(P)-binding Rossmann-fold domains"/>
    <property type="match status" value="1"/>
</dbReference>
<feature type="domain" description="NAD-dependent epimerase/dehydratase" evidence="2">
    <location>
        <begin position="8"/>
        <end position="223"/>
    </location>
</feature>
<dbReference type="AlphaFoldDB" id="A0A7V2T0E3"/>
<dbReference type="CDD" id="cd05242">
    <property type="entry name" value="SDR_a8"/>
    <property type="match status" value="1"/>
</dbReference>
<dbReference type="InterPro" id="IPR001509">
    <property type="entry name" value="Epimerase_deHydtase"/>
</dbReference>
<dbReference type="Pfam" id="PF01370">
    <property type="entry name" value="Epimerase"/>
    <property type="match status" value="1"/>
</dbReference>
<feature type="domain" description="DUF1731" evidence="3">
    <location>
        <begin position="259"/>
        <end position="305"/>
    </location>
</feature>
<protein>
    <submittedName>
        <fullName evidence="4">TIGR01777 family protein</fullName>
    </submittedName>
</protein>